<dbReference type="Proteomes" id="UP000285258">
    <property type="component" value="Unassembled WGS sequence"/>
</dbReference>
<dbReference type="EMBL" id="QIBW01000005">
    <property type="protein sequence ID" value="ROT90466.1"/>
    <property type="molecule type" value="Genomic_DNA"/>
</dbReference>
<sequence>MKRIKIAAVCAAALMVLCLGALAGCGPNDEEVIRNGVAEELDGLKNLDEAALADLMSGADVADLSEFGIDANEFMKAYLAGFDYRIGDVTVDGKEAHVDVALTCKSYAAYEQALEDAAAKLAEDESFLELPEAEMNQKIGETVMEATAAIEPVDAGSVTIDYTLEGSTWTPTEQSTRNIAEVLFG</sequence>
<name>A0A423UL62_9ACTN</name>
<reference evidence="2" key="1">
    <citation type="submission" date="2018-05" db="EMBL/GenBank/DDBJ databases">
        <title>Genome Sequencing of selected type strains of the family Eggerthellaceae.</title>
        <authorList>
            <person name="Danylec N."/>
            <person name="Stoll D.A."/>
            <person name="Doetsch A."/>
            <person name="Huch M."/>
        </authorList>
    </citation>
    <scope>NUCLEOTIDE SEQUENCE [LARGE SCALE GENOMIC DNA]</scope>
    <source>
        <strain evidence="2">DSM 27213</strain>
    </source>
</reference>
<evidence type="ECO:0000313" key="1">
    <source>
        <dbReference type="EMBL" id="ROT90466.1"/>
    </source>
</evidence>
<gene>
    <name evidence="1" type="ORF">DMP12_05470</name>
</gene>
<accession>A0A423UL62</accession>
<dbReference type="GeneID" id="97353816"/>
<organism evidence="1 2">
    <name type="scientific">Gordonibacter urolithinfaciens</name>
    <dbReference type="NCBI Taxonomy" id="1335613"/>
    <lineage>
        <taxon>Bacteria</taxon>
        <taxon>Bacillati</taxon>
        <taxon>Actinomycetota</taxon>
        <taxon>Coriobacteriia</taxon>
        <taxon>Eggerthellales</taxon>
        <taxon>Eggerthellaceae</taxon>
        <taxon>Gordonibacter</taxon>
    </lineage>
</organism>
<evidence type="ECO:0000313" key="2">
    <source>
        <dbReference type="Proteomes" id="UP000285258"/>
    </source>
</evidence>
<dbReference type="AlphaFoldDB" id="A0A423UL62"/>
<proteinExistence type="predicted"/>
<protein>
    <submittedName>
        <fullName evidence="1">Uncharacterized protein</fullName>
    </submittedName>
</protein>
<dbReference type="RefSeq" id="WP_096226732.1">
    <property type="nucleotide sequence ID" value="NZ_BAABZN010000001.1"/>
</dbReference>
<comment type="caution">
    <text evidence="1">The sequence shown here is derived from an EMBL/GenBank/DDBJ whole genome shotgun (WGS) entry which is preliminary data.</text>
</comment>
<dbReference type="PROSITE" id="PS51257">
    <property type="entry name" value="PROKAR_LIPOPROTEIN"/>
    <property type="match status" value="1"/>
</dbReference>